<dbReference type="PANTHER" id="PTHR21301">
    <property type="entry name" value="REVERSE TRANSCRIPTASE"/>
    <property type="match status" value="1"/>
</dbReference>
<protein>
    <recommendedName>
        <fullName evidence="1">Helix-turn-helix domain-containing protein</fullName>
    </recommendedName>
</protein>
<gene>
    <name evidence="2" type="ORF">RIMI_LOCUS17303635</name>
</gene>
<reference evidence="2" key="1">
    <citation type="submission" date="2023-07" db="EMBL/GenBank/DDBJ databases">
        <authorList>
            <person name="Stuckert A."/>
        </authorList>
    </citation>
    <scope>NUCLEOTIDE SEQUENCE</scope>
</reference>
<accession>A0ABN9M6Y9</accession>
<comment type="caution">
    <text evidence="2">The sequence shown here is derived from an EMBL/GenBank/DDBJ whole genome shotgun (WGS) entry which is preliminary data.</text>
</comment>
<dbReference type="Pfam" id="PF26215">
    <property type="entry name" value="HTH_animal"/>
    <property type="match status" value="1"/>
</dbReference>
<dbReference type="PANTHER" id="PTHR21301:SF13">
    <property type="match status" value="1"/>
</dbReference>
<proteinExistence type="predicted"/>
<dbReference type="Proteomes" id="UP001176940">
    <property type="component" value="Unassembled WGS sequence"/>
</dbReference>
<organism evidence="2 3">
    <name type="scientific">Ranitomeya imitator</name>
    <name type="common">mimic poison frog</name>
    <dbReference type="NCBI Taxonomy" id="111125"/>
    <lineage>
        <taxon>Eukaryota</taxon>
        <taxon>Metazoa</taxon>
        <taxon>Chordata</taxon>
        <taxon>Craniata</taxon>
        <taxon>Vertebrata</taxon>
        <taxon>Euteleostomi</taxon>
        <taxon>Amphibia</taxon>
        <taxon>Batrachia</taxon>
        <taxon>Anura</taxon>
        <taxon>Neobatrachia</taxon>
        <taxon>Hyloidea</taxon>
        <taxon>Dendrobatidae</taxon>
        <taxon>Dendrobatinae</taxon>
        <taxon>Ranitomeya</taxon>
    </lineage>
</organism>
<evidence type="ECO:0000313" key="2">
    <source>
        <dbReference type="EMBL" id="CAJ0960431.1"/>
    </source>
</evidence>
<dbReference type="InterPro" id="IPR058912">
    <property type="entry name" value="HTH_animal"/>
</dbReference>
<sequence>MRSSDPEYSNWLLKLGNGELSNQYNFGEDIIEIPEDMLCTDCIVTDVFGQCIEIDVNDQSSVERASSHAILCPKNDVVALLNSRVMDRMPAKFDYFTIVKDLELFARKLSFKKYFLNRSRNEFPTNIEQQALADLEALLDEQVASDESRCPTHLHGRSQHFPPTGLCTNVDIFLKLVKRDLSLFSEKISKFNLTRAQNQAIKELKNVKDIVIKPADKGGNVVLWPAGMYEREAFRQLNMTHCYRKLANNPLNTFKSELDALLQQGVDSGVISVKMMKGLLTTFPKIPTFYLTPKVHKDLNNPPGRPIVAGIDSLTENTSRFIDFYLQQCVETLPSFIKDTTDVLKRLSQVQLEHDMFLVVCDVEALYTSICHDHGIVASRFFLNMTNLGFDLIEFILDLLYFSLTHNFFVFKDRYFLQLQGTAMGATCAPSYANLFLGLWEREVVHNTEGIDAVVSWSRYIDDILFIWQSSEISLNSFLNRLNANAYNIHLTWQYSRERVNFLDISIHKGLDGYLSTDVYRKVTATNTLLHATSSHHPQVFKSIPTSQFLRMKRICSDESGFEKQAQILTTNLKNRGYNRKVIRAGYRRAKFSSREQLLSCSKRQIAQDTQAVRLITGFNSQWREIMQVLGKHWAVLRADDDLAGCIPKHPSVTWRRAKNLKDILTKSHYVAPQVQHFSNRAGPKWGSFQCGDCSACKFMDRAFVFNNSDNSRSFTITHNINCKTDNVIYFAYCPCGLIYIGMTTRQLRVRILEHARDIRNGALVEEMDLLKTIPKHFRQCHHSNPNALRVKGIDRVQLGIRGGDYKKELLKKESKWMVVLDTIAPRGLNEYVSFKPFL</sequence>
<dbReference type="EMBL" id="CAUEEQ010050183">
    <property type="protein sequence ID" value="CAJ0960431.1"/>
    <property type="molecule type" value="Genomic_DNA"/>
</dbReference>
<keyword evidence="3" id="KW-1185">Reference proteome</keyword>
<evidence type="ECO:0000259" key="1">
    <source>
        <dbReference type="Pfam" id="PF26215"/>
    </source>
</evidence>
<feature type="domain" description="Helix-turn-helix" evidence="1">
    <location>
        <begin position="529"/>
        <end position="584"/>
    </location>
</feature>
<name>A0ABN9M6Y9_9NEOB</name>
<evidence type="ECO:0000313" key="3">
    <source>
        <dbReference type="Proteomes" id="UP001176940"/>
    </source>
</evidence>